<reference evidence="1 2" key="1">
    <citation type="submission" date="2016-01" db="EMBL/GenBank/DDBJ databases">
        <title>Draft Genome Sequences of Seven Thermophilic Sporeformers Isolated from Foods.</title>
        <authorList>
            <person name="Berendsen E.M."/>
            <person name="Wells-Bennik M.H."/>
            <person name="Krawcyk A.O."/>
            <person name="De Jong A."/>
            <person name="Holsappel S."/>
            <person name="Eijlander R.T."/>
            <person name="Kuipers O.P."/>
        </authorList>
    </citation>
    <scope>NUCLEOTIDE SEQUENCE [LARGE SCALE GENOMIC DNA]</scope>
    <source>
        <strain evidence="1 2">B4135</strain>
    </source>
</reference>
<dbReference type="EMBL" id="LQYT01000021">
    <property type="protein sequence ID" value="KYD21223.1"/>
    <property type="molecule type" value="Genomic_DNA"/>
</dbReference>
<proteinExistence type="predicted"/>
<dbReference type="AlphaFoldDB" id="A0A150M9F4"/>
<evidence type="ECO:0000313" key="2">
    <source>
        <dbReference type="Proteomes" id="UP000075683"/>
    </source>
</evidence>
<comment type="caution">
    <text evidence="1">The sequence shown here is derived from an EMBL/GenBank/DDBJ whole genome shotgun (WGS) entry which is preliminary data.</text>
</comment>
<evidence type="ECO:0000313" key="1">
    <source>
        <dbReference type="EMBL" id="KYD21223.1"/>
    </source>
</evidence>
<gene>
    <name evidence="1" type="ORF">B4135_0558</name>
</gene>
<organism evidence="1 2">
    <name type="scientific">Caldibacillus debilis</name>
    <dbReference type="NCBI Taxonomy" id="301148"/>
    <lineage>
        <taxon>Bacteria</taxon>
        <taxon>Bacillati</taxon>
        <taxon>Bacillota</taxon>
        <taxon>Bacilli</taxon>
        <taxon>Bacillales</taxon>
        <taxon>Bacillaceae</taxon>
        <taxon>Caldibacillus</taxon>
    </lineage>
</organism>
<dbReference type="Proteomes" id="UP000075683">
    <property type="component" value="Unassembled WGS sequence"/>
</dbReference>
<sequence length="117" mass="12519">MMKGRDLICDGSGSGSIVPLIPLLGGLGQDLIRFFPKTADGWNGKRNGFCPFPGNVDSACDSGPLFSCSGGRFSEKHDIAERGCFYSDDSLIGGSSFFIWRDIPGSGPIVEGKSFRY</sequence>
<protein>
    <submittedName>
        <fullName evidence="1">Uncharacterized protein</fullName>
    </submittedName>
</protein>
<name>A0A150M9F4_9BACI</name>
<dbReference type="STRING" id="301148.B4135_0558"/>
<accession>A0A150M9F4</accession>